<evidence type="ECO:0000256" key="7">
    <source>
        <dbReference type="ARBA" id="ARBA00022741"/>
    </source>
</evidence>
<keyword evidence="11" id="KW-1278">Translocase</keyword>
<dbReference type="SUPFAM" id="SSF81653">
    <property type="entry name" value="Calcium ATPase, transduction domain A"/>
    <property type="match status" value="1"/>
</dbReference>
<dbReference type="InterPro" id="IPR008250">
    <property type="entry name" value="ATPase_P-typ_transduc_dom_A_sf"/>
</dbReference>
<feature type="transmembrane region" description="Helical" evidence="15">
    <location>
        <begin position="704"/>
        <end position="725"/>
    </location>
</feature>
<dbReference type="InterPro" id="IPR059000">
    <property type="entry name" value="ATPase_P-type_domA"/>
</dbReference>
<dbReference type="GO" id="GO:0005524">
    <property type="term" value="F:ATP binding"/>
    <property type="evidence" value="ECO:0007669"/>
    <property type="project" value="UniProtKB-KW"/>
</dbReference>
<feature type="transmembrane region" description="Helical" evidence="15">
    <location>
        <begin position="60"/>
        <end position="78"/>
    </location>
</feature>
<dbReference type="Gene3D" id="3.40.1110.10">
    <property type="entry name" value="Calcium-transporting ATPase, cytoplasmic domain N"/>
    <property type="match status" value="1"/>
</dbReference>
<evidence type="ECO:0000313" key="18">
    <source>
        <dbReference type="Proteomes" id="UP000679179"/>
    </source>
</evidence>
<dbReference type="InterPro" id="IPR023299">
    <property type="entry name" value="ATPase_P-typ_cyto_dom_N"/>
</dbReference>
<proteinExistence type="predicted"/>
<evidence type="ECO:0000256" key="9">
    <source>
        <dbReference type="ARBA" id="ARBA00022840"/>
    </source>
</evidence>
<dbReference type="NCBIfam" id="TIGR01517">
    <property type="entry name" value="ATPase-IIB_Ca"/>
    <property type="match status" value="1"/>
</dbReference>
<dbReference type="GO" id="GO:0005388">
    <property type="term" value="F:P-type calcium transporter activity"/>
    <property type="evidence" value="ECO:0007669"/>
    <property type="project" value="UniProtKB-EC"/>
</dbReference>
<evidence type="ECO:0000256" key="8">
    <source>
        <dbReference type="ARBA" id="ARBA00022837"/>
    </source>
</evidence>
<dbReference type="Pfam" id="PF13246">
    <property type="entry name" value="Cation_ATPase"/>
    <property type="match status" value="1"/>
</dbReference>
<dbReference type="InterPro" id="IPR023298">
    <property type="entry name" value="ATPase_P-typ_TM_dom_sf"/>
</dbReference>
<dbReference type="PANTHER" id="PTHR24093">
    <property type="entry name" value="CATION TRANSPORTING ATPASE"/>
    <property type="match status" value="1"/>
</dbReference>
<protein>
    <recommendedName>
        <fullName evidence="2">P-type Ca(2+) transporter</fullName>
        <ecNumber evidence="2">7.2.2.10</ecNumber>
    </recommendedName>
</protein>
<keyword evidence="3" id="KW-0813">Transport</keyword>
<dbReference type="PRINTS" id="PR00120">
    <property type="entry name" value="HATPASE"/>
</dbReference>
<dbReference type="GO" id="GO:0016887">
    <property type="term" value="F:ATP hydrolysis activity"/>
    <property type="evidence" value="ECO:0007669"/>
    <property type="project" value="InterPro"/>
</dbReference>
<dbReference type="InterPro" id="IPR006068">
    <property type="entry name" value="ATPase_P-typ_cation-transptr_C"/>
</dbReference>
<feature type="transmembrane region" description="Helical" evidence="15">
    <location>
        <begin position="290"/>
        <end position="316"/>
    </location>
</feature>
<feature type="domain" description="Cation-transporting P-type ATPase N-terminal" evidence="16">
    <location>
        <begin position="2"/>
        <end position="76"/>
    </location>
</feature>
<keyword evidence="8" id="KW-0106">Calcium</keyword>
<evidence type="ECO:0000256" key="12">
    <source>
        <dbReference type="ARBA" id="ARBA00022989"/>
    </source>
</evidence>
<dbReference type="SMART" id="SM00831">
    <property type="entry name" value="Cation_ATPase_N"/>
    <property type="match status" value="1"/>
</dbReference>
<evidence type="ECO:0000256" key="6">
    <source>
        <dbReference type="ARBA" id="ARBA00022723"/>
    </source>
</evidence>
<gene>
    <name evidence="17" type="primary">pacL2</name>
    <name evidence="17" type="ORF">CPJCM30710_11950</name>
</gene>
<feature type="transmembrane region" description="Helical" evidence="15">
    <location>
        <begin position="737"/>
        <end position="756"/>
    </location>
</feature>
<organism evidence="17 18">
    <name type="scientific">Clostridium polyendosporum</name>
    <dbReference type="NCBI Taxonomy" id="69208"/>
    <lineage>
        <taxon>Bacteria</taxon>
        <taxon>Bacillati</taxon>
        <taxon>Bacillota</taxon>
        <taxon>Clostridia</taxon>
        <taxon>Eubacteriales</taxon>
        <taxon>Clostridiaceae</taxon>
        <taxon>Clostridium</taxon>
    </lineage>
</organism>
<dbReference type="PROSITE" id="PS00154">
    <property type="entry name" value="ATPASE_E1_E2"/>
    <property type="match status" value="1"/>
</dbReference>
<dbReference type="SFLD" id="SFLDG00002">
    <property type="entry name" value="C1.7:_P-type_atpase_like"/>
    <property type="match status" value="1"/>
</dbReference>
<evidence type="ECO:0000259" key="16">
    <source>
        <dbReference type="SMART" id="SM00831"/>
    </source>
</evidence>
<dbReference type="AlphaFoldDB" id="A0A919VDY2"/>
<evidence type="ECO:0000256" key="1">
    <source>
        <dbReference type="ARBA" id="ARBA00004127"/>
    </source>
</evidence>
<dbReference type="Gene3D" id="1.20.1110.10">
    <property type="entry name" value="Calcium-transporting ATPase, transmembrane domain"/>
    <property type="match status" value="1"/>
</dbReference>
<feature type="transmembrane region" description="Helical" evidence="15">
    <location>
        <begin position="90"/>
        <end position="107"/>
    </location>
</feature>
<accession>A0A919VDY2</accession>
<dbReference type="FunFam" id="3.40.50.1000:FF:000001">
    <property type="entry name" value="Phospholipid-transporting ATPase IC"/>
    <property type="match status" value="1"/>
</dbReference>
<sequence length="915" mass="101366">MSQFLKSKDDVLKEFSINPQKGLDSREIEERRKKYGANEFSPAKKTSIWEKILEALKEPMTLILIIAAIITIGINIFKLSNGHEAEFGESIGIIIAIALSAGIQIIMESKSEAAFEALNNINDDIKVKVIRNNTTQYITKSEVVVGDIVALEAGDKIPADGRLIDSLELQVDESMLTGESEAVDKDFTVVLSKEKTSLAERVNMVYGGTFVTYGKGTFLVTAVGDSTEMGNIANELKGQNQGSTPLQEKLEKMASKISFFGGIGAFLIFLFECYRMFATNSFTFDNVQEAFVASIALIVALVPEGLPTIVAMILAFNIAKMAKNNALVKKMVACETIGSINVICSDKTGTLTKNQMTVMHVWERGRLISPEELKGEALVYNFCINSTANLQLKDGREKFVGNPTECSLLQAFNKSSYAEDMAYAYDVNKLGYNMIREKLEVAYQYAFSSERKSMTTVVKNNNSFTAYSKGSPEKMLEFSKWINTLNGVVELDDKRRKSIEKEITKLQKEAYRIIGFSHRAVKESLNWGSEQHLVEEDMIFDGFVAIADPLREEVYHAVQKCSAAGIGIKILTGDNKVTASAIAKQLGILKEDSIVIDANEIDDLSDKELEDIIGRITVISRSKPLTKMRVVNLLKKMGNVVAVTGDGINDAPALKNADVGVAMGITGTEVSKESSDIVLLDDSFSTIVKAVEWGRGIYENLQRFIQFQLTVNVVAVLTIILSEIFGYDLPFTTTQLLWVNIIMDGPPALSLGLEALRKNLMNKTPVKRDENIITRDMITRIISNGVFIVIMLMLVQQYHILGGSIEQQSTIVFTTFATFQLFNAFNTRELEDESIFPNLLSNKVMLYSVGGTFIIQILVVQFAGKIFSTVPLEIGLWIKIILLSSTIILYSEFVKMIKKGFSRVLTANSKQAKLN</sequence>
<dbReference type="SFLD" id="SFLDS00003">
    <property type="entry name" value="Haloacid_Dehalogenase"/>
    <property type="match status" value="1"/>
</dbReference>
<evidence type="ECO:0000313" key="17">
    <source>
        <dbReference type="EMBL" id="GIM28529.1"/>
    </source>
</evidence>
<dbReference type="InterPro" id="IPR018303">
    <property type="entry name" value="ATPase_P-typ_P_site"/>
</dbReference>
<feature type="transmembrane region" description="Helical" evidence="15">
    <location>
        <begin position="846"/>
        <end position="868"/>
    </location>
</feature>
<dbReference type="InterPro" id="IPR044492">
    <property type="entry name" value="P_typ_ATPase_HD_dom"/>
</dbReference>
<keyword evidence="10" id="KW-0460">Magnesium</keyword>
<keyword evidence="7" id="KW-0547">Nucleotide-binding</keyword>
<keyword evidence="9" id="KW-0067">ATP-binding</keyword>
<dbReference type="GO" id="GO:0012505">
    <property type="term" value="C:endomembrane system"/>
    <property type="evidence" value="ECO:0007669"/>
    <property type="project" value="UniProtKB-SubCell"/>
</dbReference>
<dbReference type="NCBIfam" id="TIGR01494">
    <property type="entry name" value="ATPase_P-type"/>
    <property type="match status" value="2"/>
</dbReference>
<keyword evidence="5 15" id="KW-0812">Transmembrane</keyword>
<keyword evidence="13" id="KW-0406">Ion transport</keyword>
<dbReference type="PRINTS" id="PR00119">
    <property type="entry name" value="CATATPASE"/>
</dbReference>
<feature type="transmembrane region" description="Helical" evidence="15">
    <location>
        <begin position="257"/>
        <end position="278"/>
    </location>
</feature>
<evidence type="ECO:0000256" key="14">
    <source>
        <dbReference type="ARBA" id="ARBA00023136"/>
    </source>
</evidence>
<dbReference type="EMBL" id="BOPZ01000007">
    <property type="protein sequence ID" value="GIM28529.1"/>
    <property type="molecule type" value="Genomic_DNA"/>
</dbReference>
<keyword evidence="4" id="KW-0109">Calcium transport</keyword>
<evidence type="ECO:0000256" key="5">
    <source>
        <dbReference type="ARBA" id="ARBA00022692"/>
    </source>
</evidence>
<evidence type="ECO:0000256" key="3">
    <source>
        <dbReference type="ARBA" id="ARBA00022448"/>
    </source>
</evidence>
<evidence type="ECO:0000256" key="15">
    <source>
        <dbReference type="SAM" id="Phobius"/>
    </source>
</evidence>
<dbReference type="GO" id="GO:0005886">
    <property type="term" value="C:plasma membrane"/>
    <property type="evidence" value="ECO:0007669"/>
    <property type="project" value="TreeGrafter"/>
</dbReference>
<dbReference type="RefSeq" id="WP_212903254.1">
    <property type="nucleotide sequence ID" value="NZ_BOPZ01000007.1"/>
</dbReference>
<dbReference type="InterPro" id="IPR023214">
    <property type="entry name" value="HAD_sf"/>
</dbReference>
<dbReference type="FunFam" id="3.40.50.1000:FF:000193">
    <property type="entry name" value="Plasma membrane calcium-transporting ATPase 2"/>
    <property type="match status" value="1"/>
</dbReference>
<dbReference type="Gene3D" id="3.40.50.1000">
    <property type="entry name" value="HAD superfamily/HAD-like"/>
    <property type="match status" value="1"/>
</dbReference>
<dbReference type="Pfam" id="PF00689">
    <property type="entry name" value="Cation_ATPase_C"/>
    <property type="match status" value="1"/>
</dbReference>
<dbReference type="Gene3D" id="2.70.150.10">
    <property type="entry name" value="Calcium-transporting ATPase, cytoplasmic transduction domain A"/>
    <property type="match status" value="1"/>
</dbReference>
<reference evidence="17" key="1">
    <citation type="submission" date="2021-03" db="EMBL/GenBank/DDBJ databases">
        <title>Taxonomic study of Clostridium polyendosporum from meadow-gley soil under rice.</title>
        <authorList>
            <person name="Kobayashi H."/>
            <person name="Tanizawa Y."/>
            <person name="Yagura M."/>
        </authorList>
    </citation>
    <scope>NUCLEOTIDE SEQUENCE</scope>
    <source>
        <strain evidence="17">JCM 30710</strain>
    </source>
</reference>
<dbReference type="Proteomes" id="UP000679179">
    <property type="component" value="Unassembled WGS sequence"/>
</dbReference>
<comment type="subcellular location">
    <subcellularLocation>
        <location evidence="1">Endomembrane system</location>
        <topology evidence="1">Multi-pass membrane protein</topology>
    </subcellularLocation>
</comment>
<dbReference type="EC" id="7.2.2.10" evidence="2"/>
<evidence type="ECO:0000256" key="11">
    <source>
        <dbReference type="ARBA" id="ARBA00022967"/>
    </source>
</evidence>
<dbReference type="InterPro" id="IPR006408">
    <property type="entry name" value="P-type_ATPase_IIB"/>
</dbReference>
<name>A0A919VDY2_9CLOT</name>
<evidence type="ECO:0000256" key="4">
    <source>
        <dbReference type="ARBA" id="ARBA00022568"/>
    </source>
</evidence>
<dbReference type="GO" id="GO:0046872">
    <property type="term" value="F:metal ion binding"/>
    <property type="evidence" value="ECO:0007669"/>
    <property type="project" value="UniProtKB-KW"/>
</dbReference>
<dbReference type="InterPro" id="IPR001757">
    <property type="entry name" value="P_typ_ATPase"/>
</dbReference>
<dbReference type="InterPro" id="IPR004014">
    <property type="entry name" value="ATPase_P-typ_cation-transptr_N"/>
</dbReference>
<evidence type="ECO:0000256" key="2">
    <source>
        <dbReference type="ARBA" id="ARBA00012790"/>
    </source>
</evidence>
<keyword evidence="18" id="KW-1185">Reference proteome</keyword>
<evidence type="ECO:0000256" key="10">
    <source>
        <dbReference type="ARBA" id="ARBA00022842"/>
    </source>
</evidence>
<feature type="transmembrane region" description="Helical" evidence="15">
    <location>
        <begin position="807"/>
        <end position="825"/>
    </location>
</feature>
<feature type="transmembrane region" description="Helical" evidence="15">
    <location>
        <begin position="777"/>
        <end position="795"/>
    </location>
</feature>
<evidence type="ECO:0000256" key="13">
    <source>
        <dbReference type="ARBA" id="ARBA00023065"/>
    </source>
</evidence>
<dbReference type="Pfam" id="PF00122">
    <property type="entry name" value="E1-E2_ATPase"/>
    <property type="match status" value="1"/>
</dbReference>
<keyword evidence="14 15" id="KW-0472">Membrane</keyword>
<feature type="transmembrane region" description="Helical" evidence="15">
    <location>
        <begin position="874"/>
        <end position="893"/>
    </location>
</feature>
<comment type="caution">
    <text evidence="17">The sequence shown here is derived from an EMBL/GenBank/DDBJ whole genome shotgun (WGS) entry which is preliminary data.</text>
</comment>
<keyword evidence="12 15" id="KW-1133">Transmembrane helix</keyword>
<keyword evidence="6" id="KW-0479">Metal-binding</keyword>
<dbReference type="SUPFAM" id="SSF81665">
    <property type="entry name" value="Calcium ATPase, transmembrane domain M"/>
    <property type="match status" value="1"/>
</dbReference>
<dbReference type="SUPFAM" id="SSF56784">
    <property type="entry name" value="HAD-like"/>
    <property type="match status" value="1"/>
</dbReference>
<dbReference type="PANTHER" id="PTHR24093:SF369">
    <property type="entry name" value="CALCIUM-TRANSPORTING ATPASE"/>
    <property type="match status" value="1"/>
</dbReference>
<dbReference type="Pfam" id="PF00690">
    <property type="entry name" value="Cation_ATPase_N"/>
    <property type="match status" value="1"/>
</dbReference>
<dbReference type="SUPFAM" id="SSF81660">
    <property type="entry name" value="Metal cation-transporting ATPase, ATP-binding domain N"/>
    <property type="match status" value="1"/>
</dbReference>
<dbReference type="InterPro" id="IPR036412">
    <property type="entry name" value="HAD-like_sf"/>
</dbReference>
<dbReference type="SFLD" id="SFLDF00027">
    <property type="entry name" value="p-type_atpase"/>
    <property type="match status" value="1"/>
</dbReference>